<evidence type="ECO:0000313" key="2">
    <source>
        <dbReference type="EMBL" id="GIE25676.1"/>
    </source>
</evidence>
<accession>A0ABQ4A499</accession>
<protein>
    <recommendedName>
        <fullName evidence="4">DUF1761 domain-containing protein</fullName>
    </recommendedName>
</protein>
<sequence>MFNVLGDINWLAVLAGFAAFALLGGLWFALLFPKQYNHSLGRPADAQPIRSPLFLAGPPLCALIITITTATLIQALHITTYADALVFALIAGIGYLVANTTTIAINPNFPHPLRYAAISGGYNVIGLVLVSLLNVAIS</sequence>
<reference evidence="2 3" key="1">
    <citation type="submission" date="2021-01" db="EMBL/GenBank/DDBJ databases">
        <title>Whole genome shotgun sequence of Actinoplanes humidus NBRC 14915.</title>
        <authorList>
            <person name="Komaki H."/>
            <person name="Tamura T."/>
        </authorList>
    </citation>
    <scope>NUCLEOTIDE SEQUENCE [LARGE SCALE GENOMIC DNA]</scope>
    <source>
        <strain evidence="2 3">NBRC 14915</strain>
    </source>
</reference>
<dbReference type="RefSeq" id="WP_203842609.1">
    <property type="nucleotide sequence ID" value="NZ_BAAATV010000025.1"/>
</dbReference>
<name>A0ABQ4A499_9ACTN</name>
<dbReference type="InterPro" id="IPR013879">
    <property type="entry name" value="DUF1761"/>
</dbReference>
<evidence type="ECO:0008006" key="4">
    <source>
        <dbReference type="Google" id="ProtNLM"/>
    </source>
</evidence>
<organism evidence="2 3">
    <name type="scientific">Winogradskya humida</name>
    <dbReference type="NCBI Taxonomy" id="113566"/>
    <lineage>
        <taxon>Bacteria</taxon>
        <taxon>Bacillati</taxon>
        <taxon>Actinomycetota</taxon>
        <taxon>Actinomycetes</taxon>
        <taxon>Micromonosporales</taxon>
        <taxon>Micromonosporaceae</taxon>
        <taxon>Winogradskya</taxon>
    </lineage>
</organism>
<dbReference type="Pfam" id="PF08570">
    <property type="entry name" value="DUF1761"/>
    <property type="match status" value="1"/>
</dbReference>
<comment type="caution">
    <text evidence="2">The sequence shown here is derived from an EMBL/GenBank/DDBJ whole genome shotgun (WGS) entry which is preliminary data.</text>
</comment>
<feature type="transmembrane region" description="Helical" evidence="1">
    <location>
        <begin position="53"/>
        <end position="78"/>
    </location>
</feature>
<evidence type="ECO:0000256" key="1">
    <source>
        <dbReference type="SAM" id="Phobius"/>
    </source>
</evidence>
<feature type="transmembrane region" description="Helical" evidence="1">
    <location>
        <begin position="84"/>
        <end position="105"/>
    </location>
</feature>
<keyword evidence="3" id="KW-1185">Reference proteome</keyword>
<dbReference type="EMBL" id="BOMN01000125">
    <property type="protein sequence ID" value="GIE25676.1"/>
    <property type="molecule type" value="Genomic_DNA"/>
</dbReference>
<gene>
    <name evidence="2" type="ORF">Ahu01nite_087780</name>
</gene>
<proteinExistence type="predicted"/>
<dbReference type="Proteomes" id="UP000603200">
    <property type="component" value="Unassembled WGS sequence"/>
</dbReference>
<keyword evidence="1" id="KW-1133">Transmembrane helix</keyword>
<evidence type="ECO:0000313" key="3">
    <source>
        <dbReference type="Proteomes" id="UP000603200"/>
    </source>
</evidence>
<keyword evidence="1" id="KW-0812">Transmembrane</keyword>
<feature type="transmembrane region" description="Helical" evidence="1">
    <location>
        <begin position="12"/>
        <end position="32"/>
    </location>
</feature>
<feature type="transmembrane region" description="Helical" evidence="1">
    <location>
        <begin position="117"/>
        <end position="137"/>
    </location>
</feature>
<keyword evidence="1" id="KW-0472">Membrane</keyword>